<reference evidence="1 2" key="1">
    <citation type="journal article" date="2024" name="Science">
        <title>Giant polyketide synthase enzymes in the biosynthesis of giant marine polyether toxins.</title>
        <authorList>
            <person name="Fallon T.R."/>
            <person name="Shende V.V."/>
            <person name="Wierzbicki I.H."/>
            <person name="Pendleton A.L."/>
            <person name="Watervoot N.F."/>
            <person name="Auber R.P."/>
            <person name="Gonzalez D.J."/>
            <person name="Wisecaver J.H."/>
            <person name="Moore B.S."/>
        </authorList>
    </citation>
    <scope>NUCLEOTIDE SEQUENCE [LARGE SCALE GENOMIC DNA]</scope>
    <source>
        <strain evidence="1 2">12B1</strain>
    </source>
</reference>
<name>A0AB34K7K4_PRYPA</name>
<protein>
    <recommendedName>
        <fullName evidence="3">Phospholipase B-like</fullName>
    </recommendedName>
</protein>
<accession>A0AB34K7K4</accession>
<dbReference type="EMBL" id="JBGBPQ010000001">
    <property type="protein sequence ID" value="KAL1530463.1"/>
    <property type="molecule type" value="Genomic_DNA"/>
</dbReference>
<comment type="caution">
    <text evidence="1">The sequence shown here is derived from an EMBL/GenBank/DDBJ whole genome shotgun (WGS) entry which is preliminary data.</text>
</comment>
<keyword evidence="2" id="KW-1185">Reference proteome</keyword>
<dbReference type="Proteomes" id="UP001515480">
    <property type="component" value="Unassembled WGS sequence"/>
</dbReference>
<organism evidence="1 2">
    <name type="scientific">Prymnesium parvum</name>
    <name type="common">Toxic golden alga</name>
    <dbReference type="NCBI Taxonomy" id="97485"/>
    <lineage>
        <taxon>Eukaryota</taxon>
        <taxon>Haptista</taxon>
        <taxon>Haptophyta</taxon>
        <taxon>Prymnesiophyceae</taxon>
        <taxon>Prymnesiales</taxon>
        <taxon>Prymnesiaceae</taxon>
        <taxon>Prymnesium</taxon>
    </lineage>
</organism>
<dbReference type="AlphaFoldDB" id="A0AB34K7K4"/>
<evidence type="ECO:0008006" key="3">
    <source>
        <dbReference type="Google" id="ProtNLM"/>
    </source>
</evidence>
<proteinExistence type="predicted"/>
<sequence>MPSYGAWGAAAETEYSLTAWLGWHQLPNSTRLGLQTQFAQSGFMLQEQESDRTAINRYTEFVTCAFSSSCAIFQSTCIATTQALQLAHAQSSLFAAYETLCNQEAAKSSPVSLPWHNERDAGRTRFHV</sequence>
<gene>
    <name evidence="1" type="ORF">AB1Y20_001365</name>
</gene>
<evidence type="ECO:0000313" key="1">
    <source>
        <dbReference type="EMBL" id="KAL1530463.1"/>
    </source>
</evidence>
<evidence type="ECO:0000313" key="2">
    <source>
        <dbReference type="Proteomes" id="UP001515480"/>
    </source>
</evidence>